<feature type="compositionally biased region" description="Basic and acidic residues" evidence="2">
    <location>
        <begin position="130"/>
        <end position="140"/>
    </location>
</feature>
<feature type="compositionally biased region" description="Low complexity" evidence="2">
    <location>
        <begin position="141"/>
        <end position="165"/>
    </location>
</feature>
<sequence>MPTVEDVMLHTPRTCGPETTVAQARAVFADDHIHAVLVVDGPTLVSVVERADLEGADPEAPVSTVGALDGRVIGPGGDAEDVRLAMAARRQRRLAVVDHDGTLLGLLCLKRSGRGFCSAEDVAAREAERAARRVEHRAQDAAEGAAEATPSASAAPHPPSGRSGPTPARAGDGPGW</sequence>
<dbReference type="SUPFAM" id="SSF54631">
    <property type="entry name" value="CBS-domain pair"/>
    <property type="match status" value="1"/>
</dbReference>
<gene>
    <name evidence="4" type="ORF">SAMN05443637_106185</name>
</gene>
<keyword evidence="1" id="KW-0129">CBS domain</keyword>
<feature type="domain" description="CBS" evidence="3">
    <location>
        <begin position="8"/>
        <end position="64"/>
    </location>
</feature>
<dbReference type="Gene3D" id="3.10.580.10">
    <property type="entry name" value="CBS-domain"/>
    <property type="match status" value="1"/>
</dbReference>
<dbReference type="OrthoDB" id="5244356at2"/>
<dbReference type="InterPro" id="IPR000644">
    <property type="entry name" value="CBS_dom"/>
</dbReference>
<dbReference type="AlphaFoldDB" id="A0A1M6SJF7"/>
<evidence type="ECO:0000259" key="3">
    <source>
        <dbReference type="PROSITE" id="PS51371"/>
    </source>
</evidence>
<feature type="region of interest" description="Disordered" evidence="2">
    <location>
        <begin position="130"/>
        <end position="176"/>
    </location>
</feature>
<reference evidence="4 5" key="1">
    <citation type="submission" date="2016-11" db="EMBL/GenBank/DDBJ databases">
        <authorList>
            <person name="Jaros S."/>
            <person name="Januszkiewicz K."/>
            <person name="Wedrychowicz H."/>
        </authorList>
    </citation>
    <scope>NUCLEOTIDE SEQUENCE [LARGE SCALE GENOMIC DNA]</scope>
    <source>
        <strain evidence="4 5">DSM 43832</strain>
    </source>
</reference>
<dbReference type="RefSeq" id="WP_073456772.1">
    <property type="nucleotide sequence ID" value="NZ_CALGVN010000062.1"/>
</dbReference>
<dbReference type="STRING" id="1848.SAMN05443637_106185"/>
<name>A0A1M6SJF7_PSETH</name>
<accession>A0A1M6SJF7</accession>
<dbReference type="EMBL" id="FRAP01000006">
    <property type="protein sequence ID" value="SHK44904.1"/>
    <property type="molecule type" value="Genomic_DNA"/>
</dbReference>
<dbReference type="Pfam" id="PF00571">
    <property type="entry name" value="CBS"/>
    <property type="match status" value="1"/>
</dbReference>
<dbReference type="InterPro" id="IPR046342">
    <property type="entry name" value="CBS_dom_sf"/>
</dbReference>
<evidence type="ECO:0000313" key="5">
    <source>
        <dbReference type="Proteomes" id="UP000184363"/>
    </source>
</evidence>
<keyword evidence="5" id="KW-1185">Reference proteome</keyword>
<protein>
    <submittedName>
        <fullName evidence="4">CBS domain-containing protein</fullName>
    </submittedName>
</protein>
<evidence type="ECO:0000256" key="1">
    <source>
        <dbReference type="PROSITE-ProRule" id="PRU00703"/>
    </source>
</evidence>
<organism evidence="4 5">
    <name type="scientific">Pseudonocardia thermophila</name>
    <dbReference type="NCBI Taxonomy" id="1848"/>
    <lineage>
        <taxon>Bacteria</taxon>
        <taxon>Bacillati</taxon>
        <taxon>Actinomycetota</taxon>
        <taxon>Actinomycetes</taxon>
        <taxon>Pseudonocardiales</taxon>
        <taxon>Pseudonocardiaceae</taxon>
        <taxon>Pseudonocardia</taxon>
    </lineage>
</organism>
<evidence type="ECO:0000313" key="4">
    <source>
        <dbReference type="EMBL" id="SHK44904.1"/>
    </source>
</evidence>
<evidence type="ECO:0000256" key="2">
    <source>
        <dbReference type="SAM" id="MobiDB-lite"/>
    </source>
</evidence>
<dbReference type="Proteomes" id="UP000184363">
    <property type="component" value="Unassembled WGS sequence"/>
</dbReference>
<dbReference type="CDD" id="cd02205">
    <property type="entry name" value="CBS_pair_SF"/>
    <property type="match status" value="1"/>
</dbReference>
<proteinExistence type="predicted"/>
<dbReference type="PROSITE" id="PS51371">
    <property type="entry name" value="CBS"/>
    <property type="match status" value="1"/>
</dbReference>